<feature type="domain" description="Reverse transcriptase/retrotransposon-derived protein RNase H-like" evidence="1">
    <location>
        <begin position="11"/>
        <end position="109"/>
    </location>
</feature>
<sequence>MKPQRGEPTLWESTQQKAFEEIKWALTNAPGLGLPDLTKSFFLYIHKSTGVAVGVLIQLLGSWHHPEAYLSKQLESVTQGWPPCLRALAAMALLMSGANELTMGQELTVQVPRSVVTLLEYKGQY</sequence>
<evidence type="ECO:0000259" key="1">
    <source>
        <dbReference type="Pfam" id="PF17919"/>
    </source>
</evidence>
<dbReference type="InterPro" id="IPR043502">
    <property type="entry name" value="DNA/RNA_pol_sf"/>
</dbReference>
<evidence type="ECO:0000313" key="2">
    <source>
        <dbReference type="EMBL" id="KAF6447552.1"/>
    </source>
</evidence>
<gene>
    <name evidence="2" type="ORF">HJG63_011982</name>
</gene>
<evidence type="ECO:0000313" key="3">
    <source>
        <dbReference type="Proteomes" id="UP000593571"/>
    </source>
</evidence>
<dbReference type="InterPro" id="IPR041577">
    <property type="entry name" value="RT_RNaseH_2"/>
</dbReference>
<proteinExistence type="predicted"/>
<dbReference type="InterPro" id="IPR051320">
    <property type="entry name" value="Viral_Replic_Matur_Polypro"/>
</dbReference>
<dbReference type="Proteomes" id="UP000593571">
    <property type="component" value="Unassembled WGS sequence"/>
</dbReference>
<organism evidence="2 3">
    <name type="scientific">Rousettus aegyptiacus</name>
    <name type="common">Egyptian fruit bat</name>
    <name type="synonym">Pteropus aegyptiacus</name>
    <dbReference type="NCBI Taxonomy" id="9407"/>
    <lineage>
        <taxon>Eukaryota</taxon>
        <taxon>Metazoa</taxon>
        <taxon>Chordata</taxon>
        <taxon>Craniata</taxon>
        <taxon>Vertebrata</taxon>
        <taxon>Euteleostomi</taxon>
        <taxon>Mammalia</taxon>
        <taxon>Eutheria</taxon>
        <taxon>Laurasiatheria</taxon>
        <taxon>Chiroptera</taxon>
        <taxon>Yinpterochiroptera</taxon>
        <taxon>Pteropodoidea</taxon>
        <taxon>Pteropodidae</taxon>
        <taxon>Rousettinae</taxon>
        <taxon>Rousettus</taxon>
    </lineage>
</organism>
<protein>
    <recommendedName>
        <fullName evidence="1">Reverse transcriptase/retrotransposon-derived protein RNase H-like domain-containing protein</fullName>
    </recommendedName>
</protein>
<dbReference type="PANTHER" id="PTHR33064">
    <property type="entry name" value="POL PROTEIN"/>
    <property type="match status" value="1"/>
</dbReference>
<comment type="caution">
    <text evidence="2">The sequence shown here is derived from an EMBL/GenBank/DDBJ whole genome shotgun (WGS) entry which is preliminary data.</text>
</comment>
<name>A0A7J8FK80_ROUAE</name>
<dbReference type="Pfam" id="PF17919">
    <property type="entry name" value="RT_RNaseH_2"/>
    <property type="match status" value="1"/>
</dbReference>
<dbReference type="SUPFAM" id="SSF56672">
    <property type="entry name" value="DNA/RNA polymerases"/>
    <property type="match status" value="1"/>
</dbReference>
<reference evidence="2 3" key="1">
    <citation type="journal article" date="2020" name="Nature">
        <title>Six reference-quality genomes reveal evolution of bat adaptations.</title>
        <authorList>
            <person name="Jebb D."/>
            <person name="Huang Z."/>
            <person name="Pippel M."/>
            <person name="Hughes G.M."/>
            <person name="Lavrichenko K."/>
            <person name="Devanna P."/>
            <person name="Winkler S."/>
            <person name="Jermiin L.S."/>
            <person name="Skirmuntt E.C."/>
            <person name="Katzourakis A."/>
            <person name="Burkitt-Gray L."/>
            <person name="Ray D.A."/>
            <person name="Sullivan K.A.M."/>
            <person name="Roscito J.G."/>
            <person name="Kirilenko B.M."/>
            <person name="Davalos L.M."/>
            <person name="Corthals A.P."/>
            <person name="Power M.L."/>
            <person name="Jones G."/>
            <person name="Ransome R.D."/>
            <person name="Dechmann D.K.N."/>
            <person name="Locatelli A.G."/>
            <person name="Puechmaille S.J."/>
            <person name="Fedrigo O."/>
            <person name="Jarvis E.D."/>
            <person name="Hiller M."/>
            <person name="Vernes S.C."/>
            <person name="Myers E.W."/>
            <person name="Teeling E.C."/>
        </authorList>
    </citation>
    <scope>NUCLEOTIDE SEQUENCE [LARGE SCALE GENOMIC DNA]</scope>
    <source>
        <strain evidence="2">MRouAeg1</strain>
        <tissue evidence="2">Muscle</tissue>
    </source>
</reference>
<dbReference type="AlphaFoldDB" id="A0A7J8FK80"/>
<dbReference type="EMBL" id="JACASE010000007">
    <property type="protein sequence ID" value="KAF6447552.1"/>
    <property type="molecule type" value="Genomic_DNA"/>
</dbReference>
<accession>A0A7J8FK80</accession>
<dbReference type="PANTHER" id="PTHR33064:SF37">
    <property type="entry name" value="RIBONUCLEASE H"/>
    <property type="match status" value="1"/>
</dbReference>
<dbReference type="Gene3D" id="3.10.20.370">
    <property type="match status" value="1"/>
</dbReference>
<keyword evidence="3" id="KW-1185">Reference proteome</keyword>